<organism evidence="3 4">
    <name type="scientific">Arachis hypogaea</name>
    <name type="common">Peanut</name>
    <dbReference type="NCBI Taxonomy" id="3818"/>
    <lineage>
        <taxon>Eukaryota</taxon>
        <taxon>Viridiplantae</taxon>
        <taxon>Streptophyta</taxon>
        <taxon>Embryophyta</taxon>
        <taxon>Tracheophyta</taxon>
        <taxon>Spermatophyta</taxon>
        <taxon>Magnoliopsida</taxon>
        <taxon>eudicotyledons</taxon>
        <taxon>Gunneridae</taxon>
        <taxon>Pentapetalae</taxon>
        <taxon>rosids</taxon>
        <taxon>fabids</taxon>
        <taxon>Fabales</taxon>
        <taxon>Fabaceae</taxon>
        <taxon>Papilionoideae</taxon>
        <taxon>50 kb inversion clade</taxon>
        <taxon>dalbergioids sensu lato</taxon>
        <taxon>Dalbergieae</taxon>
        <taxon>Pterocarpus clade</taxon>
        <taxon>Arachis</taxon>
    </lineage>
</organism>
<feature type="compositionally biased region" description="Basic residues" evidence="2">
    <location>
        <begin position="10"/>
        <end position="22"/>
    </location>
</feature>
<reference evidence="3 4" key="1">
    <citation type="submission" date="2019-01" db="EMBL/GenBank/DDBJ databases">
        <title>Sequencing of cultivated peanut Arachis hypogaea provides insights into genome evolution and oil improvement.</title>
        <authorList>
            <person name="Chen X."/>
        </authorList>
    </citation>
    <scope>NUCLEOTIDE SEQUENCE [LARGE SCALE GENOMIC DNA]</scope>
    <source>
        <strain evidence="4">cv. Fuhuasheng</strain>
        <tissue evidence="3">Leaves</tissue>
    </source>
</reference>
<feature type="coiled-coil region" evidence="1">
    <location>
        <begin position="419"/>
        <end position="453"/>
    </location>
</feature>
<keyword evidence="1" id="KW-0175">Coiled coil</keyword>
<gene>
    <name evidence="3" type="ORF">Ahy_B04g072634</name>
</gene>
<accession>A0A444ZNH0</accession>
<dbReference type="InterPro" id="IPR004252">
    <property type="entry name" value="Probable_transposase_24"/>
</dbReference>
<dbReference type="Pfam" id="PF03004">
    <property type="entry name" value="Transposase_24"/>
    <property type="match status" value="1"/>
</dbReference>
<feature type="region of interest" description="Disordered" evidence="2">
    <location>
        <begin position="1"/>
        <end position="133"/>
    </location>
</feature>
<feature type="compositionally biased region" description="Polar residues" evidence="2">
    <location>
        <begin position="103"/>
        <end position="115"/>
    </location>
</feature>
<dbReference type="EMBL" id="SDMP01000014">
    <property type="protein sequence ID" value="RYR15718.1"/>
    <property type="molecule type" value="Genomic_DNA"/>
</dbReference>
<evidence type="ECO:0000256" key="1">
    <source>
        <dbReference type="SAM" id="Coils"/>
    </source>
</evidence>
<feature type="compositionally biased region" description="Low complexity" evidence="2">
    <location>
        <begin position="63"/>
        <end position="73"/>
    </location>
</feature>
<proteinExistence type="predicted"/>
<protein>
    <submittedName>
        <fullName evidence="3">Uncharacterized protein</fullName>
    </submittedName>
</protein>
<feature type="compositionally biased region" description="Basic and acidic residues" evidence="2">
    <location>
        <begin position="116"/>
        <end position="131"/>
    </location>
</feature>
<dbReference type="Proteomes" id="UP000289738">
    <property type="component" value="Chromosome B04"/>
</dbReference>
<name>A0A444ZNH0_ARAHY</name>
<evidence type="ECO:0000313" key="3">
    <source>
        <dbReference type="EMBL" id="RYR15718.1"/>
    </source>
</evidence>
<evidence type="ECO:0000256" key="2">
    <source>
        <dbReference type="SAM" id="MobiDB-lite"/>
    </source>
</evidence>
<keyword evidence="4" id="KW-1185">Reference proteome</keyword>
<feature type="compositionally biased region" description="Polar residues" evidence="2">
    <location>
        <begin position="486"/>
        <end position="495"/>
    </location>
</feature>
<feature type="compositionally biased region" description="Basic residues" evidence="2">
    <location>
        <begin position="37"/>
        <end position="48"/>
    </location>
</feature>
<feature type="region of interest" description="Disordered" evidence="2">
    <location>
        <begin position="470"/>
        <end position="495"/>
    </location>
</feature>
<sequence length="495" mass="56260">MHSYEERSKKMSGSKKNKKHLSIKVQKSGNKEVISAHKTKLSHPKPTKSRAPVPSHVSKKHSSLPPSSSQPPQKFKRNLLSSHADHTPSPSQSPAESPYCSPIQPQSFDNAPNNERNLHHAHSSDENHQDESLAQEGELVTQEGLLKIEPFGNEFNPCTAVRHVTNAIKSKFSEFCPSWRHASEQMRDLWFIEFKKNCMWEPQHNARIRQIFEIKGSDRLRSLMNQERHNYSKDPNHVPKYIPEPVWRQLLHYFATDSKFKNWSAANTVNRASNAGSSMHTGGSISMGEHARRMEKATGVKPSLEEVYTKCHTKKDKSWIDERSEKVIGEFKKRKTELSQVALSLDNEGDVEASKEGLDIPNDYTVWNEVVTKGKKKAAFGLGSFGLDLSSKLDSRNCSETSKDNLNIEQELHMWKEKAKEQEMINEEQKVKLKDAEHKLKDQGRQLKVQQKRIGSTEKTIHALYKKLNLPLPSNLSDPTEDELGTGSSDDNMSD</sequence>
<evidence type="ECO:0000313" key="4">
    <source>
        <dbReference type="Proteomes" id="UP000289738"/>
    </source>
</evidence>
<comment type="caution">
    <text evidence="3">The sequence shown here is derived from an EMBL/GenBank/DDBJ whole genome shotgun (WGS) entry which is preliminary data.</text>
</comment>
<dbReference type="AlphaFoldDB" id="A0A444ZNH0"/>